<proteinExistence type="predicted"/>
<organism evidence="1 2">
    <name type="scientific">Spiromyces aspiralis</name>
    <dbReference type="NCBI Taxonomy" id="68401"/>
    <lineage>
        <taxon>Eukaryota</taxon>
        <taxon>Fungi</taxon>
        <taxon>Fungi incertae sedis</taxon>
        <taxon>Zoopagomycota</taxon>
        <taxon>Kickxellomycotina</taxon>
        <taxon>Kickxellomycetes</taxon>
        <taxon>Kickxellales</taxon>
        <taxon>Kickxellaceae</taxon>
        <taxon>Spiromyces</taxon>
    </lineage>
</organism>
<dbReference type="EMBL" id="JAMZIH010004646">
    <property type="protein sequence ID" value="KAJ1676193.1"/>
    <property type="molecule type" value="Genomic_DNA"/>
</dbReference>
<name>A0ACC1HLY8_9FUNG</name>
<keyword evidence="2" id="KW-1185">Reference proteome</keyword>
<comment type="caution">
    <text evidence="1">The sequence shown here is derived from an EMBL/GenBank/DDBJ whole genome shotgun (WGS) entry which is preliminary data.</text>
</comment>
<reference evidence="1" key="1">
    <citation type="submission" date="2022-06" db="EMBL/GenBank/DDBJ databases">
        <title>Phylogenomic reconstructions and comparative analyses of Kickxellomycotina fungi.</title>
        <authorList>
            <person name="Reynolds N.K."/>
            <person name="Stajich J.E."/>
            <person name="Barry K."/>
            <person name="Grigoriev I.V."/>
            <person name="Crous P."/>
            <person name="Smith M.E."/>
        </authorList>
    </citation>
    <scope>NUCLEOTIDE SEQUENCE</scope>
    <source>
        <strain evidence="1">RSA 2271</strain>
    </source>
</reference>
<feature type="non-terminal residue" evidence="1">
    <location>
        <position position="109"/>
    </location>
</feature>
<gene>
    <name evidence="1" type="ORF">EV182_008676</name>
</gene>
<sequence>EPRGWGSGDVDDSGGDSASNSEFETETRGTAAFFPGQQSSAWHARRRAVVDDNDNDDDNDDNDNDDEDRSESDTTDEEDSSCPSGGRDRDESATDLYHQDTLLQLARFL</sequence>
<protein>
    <submittedName>
        <fullName evidence="1">Uncharacterized protein</fullName>
    </submittedName>
</protein>
<accession>A0ACC1HLY8</accession>
<feature type="non-terminal residue" evidence="1">
    <location>
        <position position="1"/>
    </location>
</feature>
<evidence type="ECO:0000313" key="1">
    <source>
        <dbReference type="EMBL" id="KAJ1676193.1"/>
    </source>
</evidence>
<evidence type="ECO:0000313" key="2">
    <source>
        <dbReference type="Proteomes" id="UP001145114"/>
    </source>
</evidence>
<dbReference type="Proteomes" id="UP001145114">
    <property type="component" value="Unassembled WGS sequence"/>
</dbReference>